<organism evidence="1 2">
    <name type="scientific">Racocetra persica</name>
    <dbReference type="NCBI Taxonomy" id="160502"/>
    <lineage>
        <taxon>Eukaryota</taxon>
        <taxon>Fungi</taxon>
        <taxon>Fungi incertae sedis</taxon>
        <taxon>Mucoromycota</taxon>
        <taxon>Glomeromycotina</taxon>
        <taxon>Glomeromycetes</taxon>
        <taxon>Diversisporales</taxon>
        <taxon>Gigasporaceae</taxon>
        <taxon>Racocetra</taxon>
    </lineage>
</organism>
<feature type="non-terminal residue" evidence="1">
    <location>
        <position position="1"/>
    </location>
</feature>
<evidence type="ECO:0000313" key="2">
    <source>
        <dbReference type="Proteomes" id="UP000789920"/>
    </source>
</evidence>
<name>A0ACA9SZB3_9GLOM</name>
<accession>A0ACA9SZB3</accession>
<gene>
    <name evidence="1" type="ORF">RPERSI_LOCUS35716</name>
</gene>
<keyword evidence="2" id="KW-1185">Reference proteome</keyword>
<sequence>GCNYNGYSPSASDGQISMSPVPEDKSSYMTSSIDNSTSHFGTSDVQGTGSREQHMYAGYNSYNNSNYNMYQQSQQNDSGLQSSSENGHSYGSVPYGQQSTQGEYNYSSWSDNSGIDASKQQNMYPYYQPVGNSDTSYTNDSAWWNNSSPYTTNNYSNQEQITNNNDEGGEFISLMDN</sequence>
<evidence type="ECO:0000313" key="1">
    <source>
        <dbReference type="EMBL" id="CAG8849677.1"/>
    </source>
</evidence>
<reference evidence="1" key="1">
    <citation type="submission" date="2021-06" db="EMBL/GenBank/DDBJ databases">
        <authorList>
            <person name="Kallberg Y."/>
            <person name="Tangrot J."/>
            <person name="Rosling A."/>
        </authorList>
    </citation>
    <scope>NUCLEOTIDE SEQUENCE</scope>
    <source>
        <strain evidence="1">MA461A</strain>
    </source>
</reference>
<dbReference type="EMBL" id="CAJVQC010166854">
    <property type="protein sequence ID" value="CAG8849677.1"/>
    <property type="molecule type" value="Genomic_DNA"/>
</dbReference>
<feature type="non-terminal residue" evidence="1">
    <location>
        <position position="177"/>
    </location>
</feature>
<protein>
    <submittedName>
        <fullName evidence="1">24437_t:CDS:1</fullName>
    </submittedName>
</protein>
<proteinExistence type="predicted"/>
<comment type="caution">
    <text evidence="1">The sequence shown here is derived from an EMBL/GenBank/DDBJ whole genome shotgun (WGS) entry which is preliminary data.</text>
</comment>
<dbReference type="Proteomes" id="UP000789920">
    <property type="component" value="Unassembled WGS sequence"/>
</dbReference>